<evidence type="ECO:0000313" key="1">
    <source>
        <dbReference type="EMBL" id="WWQ69642.1"/>
    </source>
</evidence>
<geneLocation type="plasmid" evidence="1 2">
    <name>p1</name>
</geneLocation>
<protein>
    <submittedName>
        <fullName evidence="1">Sulfate exporter family transporter</fullName>
    </submittedName>
</protein>
<proteinExistence type="predicted"/>
<keyword evidence="1" id="KW-0614">Plasmid</keyword>
<gene>
    <name evidence="1" type="ORF">V2W30_40865</name>
</gene>
<dbReference type="EMBL" id="CP146023">
    <property type="protein sequence ID" value="WWQ69642.1"/>
    <property type="molecule type" value="Genomic_DNA"/>
</dbReference>
<accession>A0ACD5AQV0</accession>
<sequence length="59" mass="6243">MCRTLAIVVLPVLRSALGMNFLVFGRWTGASVHDAGQVVATAQTAGPFALREAVLSKLM</sequence>
<name>A0ACD5AQV0_9ACTN</name>
<keyword evidence="2" id="KW-1185">Reference proteome</keyword>
<reference evidence="1" key="1">
    <citation type="journal article" date="2025" name="Int. J. Syst. Evol. Microbiol.">
        <title>Streptomyces citrinus sp. nov., with yellow diffusible pigment.</title>
        <authorList>
            <person name="He Y."/>
            <person name="Yang E."/>
            <person name="Xu J."/>
            <person name="Sun Y."/>
            <person name="Sun L."/>
        </authorList>
    </citation>
    <scope>NUCLEOTIDE SEQUENCE</scope>
    <source>
        <strain evidence="1">Q6</strain>
    </source>
</reference>
<organism evidence="1 2">
    <name type="scientific">Streptomyces citrinus</name>
    <dbReference type="NCBI Taxonomy" id="3118173"/>
    <lineage>
        <taxon>Bacteria</taxon>
        <taxon>Bacillati</taxon>
        <taxon>Actinomycetota</taxon>
        <taxon>Actinomycetes</taxon>
        <taxon>Kitasatosporales</taxon>
        <taxon>Streptomycetaceae</taxon>
        <taxon>Streptomyces</taxon>
    </lineage>
</organism>
<dbReference type="Proteomes" id="UP001432251">
    <property type="component" value="Plasmid p1"/>
</dbReference>
<evidence type="ECO:0000313" key="2">
    <source>
        <dbReference type="Proteomes" id="UP001432251"/>
    </source>
</evidence>